<sequence>MRFLVTHPLEPDVTREKVIEVLRAAQADPCIKGYRSFLSLSEFKGVCVFDAPDRDSLVKWLESNKLPYEDIWTVELEGEHGELVEVPIAAPAGTTT</sequence>
<dbReference type="InterPro" id="IPR042557">
    <property type="entry name" value="SCO4226"/>
</dbReference>
<dbReference type="AlphaFoldDB" id="A0A0F9G2Y7"/>
<accession>A0A0F9G2Y7</accession>
<dbReference type="EMBL" id="LAZR01021602">
    <property type="protein sequence ID" value="KKL84791.1"/>
    <property type="molecule type" value="Genomic_DNA"/>
</dbReference>
<protein>
    <recommendedName>
        <fullName evidence="2">DUF3303 domain-containing protein</fullName>
    </recommendedName>
</protein>
<evidence type="ECO:0000313" key="1">
    <source>
        <dbReference type="EMBL" id="KKL84791.1"/>
    </source>
</evidence>
<evidence type="ECO:0008006" key="2">
    <source>
        <dbReference type="Google" id="ProtNLM"/>
    </source>
</evidence>
<organism evidence="1">
    <name type="scientific">marine sediment metagenome</name>
    <dbReference type="NCBI Taxonomy" id="412755"/>
    <lineage>
        <taxon>unclassified sequences</taxon>
        <taxon>metagenomes</taxon>
        <taxon>ecological metagenomes</taxon>
    </lineage>
</organism>
<proteinExistence type="predicted"/>
<dbReference type="Gene3D" id="3.30.70.3090">
    <property type="entry name" value="ORF SCO4226, nickel-binding ferredoxin-like monomer"/>
    <property type="match status" value="1"/>
</dbReference>
<comment type="caution">
    <text evidence="1">The sequence shown here is derived from an EMBL/GenBank/DDBJ whole genome shotgun (WGS) entry which is preliminary data.</text>
</comment>
<name>A0A0F9G2Y7_9ZZZZ</name>
<gene>
    <name evidence="1" type="ORF">LCGC14_1961210</name>
</gene>
<reference evidence="1" key="1">
    <citation type="journal article" date="2015" name="Nature">
        <title>Complex archaea that bridge the gap between prokaryotes and eukaryotes.</title>
        <authorList>
            <person name="Spang A."/>
            <person name="Saw J.H."/>
            <person name="Jorgensen S.L."/>
            <person name="Zaremba-Niedzwiedzka K."/>
            <person name="Martijn J."/>
            <person name="Lind A.E."/>
            <person name="van Eijk R."/>
            <person name="Schleper C."/>
            <person name="Guy L."/>
            <person name="Ettema T.J."/>
        </authorList>
    </citation>
    <scope>NUCLEOTIDE SEQUENCE</scope>
</reference>